<dbReference type="InterPro" id="IPR009057">
    <property type="entry name" value="Homeodomain-like_sf"/>
</dbReference>
<dbReference type="Gene3D" id="1.10.357.10">
    <property type="entry name" value="Tetracycline Repressor, domain 2"/>
    <property type="match status" value="1"/>
</dbReference>
<name>E7G619_9FIRM</name>
<dbReference type="GO" id="GO:0003677">
    <property type="term" value="F:DNA binding"/>
    <property type="evidence" value="ECO:0007669"/>
    <property type="project" value="UniProtKB-UniRule"/>
</dbReference>
<evidence type="ECO:0000313" key="4">
    <source>
        <dbReference type="EMBL" id="EFW06670.1"/>
    </source>
</evidence>
<dbReference type="HOGENOM" id="CLU_104512_0_0_9"/>
<comment type="caution">
    <text evidence="4">The sequence shown here is derived from an EMBL/GenBank/DDBJ whole genome shotgun (WGS) entry which is preliminary data.</text>
</comment>
<dbReference type="PROSITE" id="PS50977">
    <property type="entry name" value="HTH_TETR_2"/>
    <property type="match status" value="1"/>
</dbReference>
<protein>
    <recommendedName>
        <fullName evidence="3">HTH tetR-type domain-containing protein</fullName>
    </recommendedName>
</protein>
<keyword evidence="5" id="KW-1185">Reference proteome</keyword>
<sequence>MNIVQFGGDKMNKVVTSKEAILDVSRNIAATQGLKAINMRNVAKECNVAVGSIYNYFPSKGELITATVESIWLIIFHNTHDCLRFKNFIECIEWLYQQMLRGTKEYPDFFFIHSDAFEKENKELGKQEMLKYFEHMYQNLHTVLRQDHLVKRHIFDDSLKEEDFIEFVFSNMITALSHRQASCQVLIEIIKKVIY</sequence>
<feature type="DNA-binding region" description="H-T-H motif" evidence="2">
    <location>
        <begin position="38"/>
        <end position="57"/>
    </location>
</feature>
<proteinExistence type="predicted"/>
<dbReference type="STRING" id="100884.GCA_000269565_01493"/>
<dbReference type="AlphaFoldDB" id="E7G619"/>
<reference evidence="4 5" key="1">
    <citation type="submission" date="2010-12" db="EMBL/GenBank/DDBJ databases">
        <title>The Genome Sequence of Coprobacillus sp. strain 29_1.</title>
        <authorList>
            <consortium name="The Broad Institute Genome Sequencing Platform"/>
            <person name="Earl A."/>
            <person name="Ward D."/>
            <person name="Feldgarden M."/>
            <person name="Gevers D."/>
            <person name="Daigneault M."/>
            <person name="Sibley C.D."/>
            <person name="White A."/>
            <person name="Strauss J."/>
            <person name="Allen-Vercoe E."/>
            <person name="Young S.K."/>
            <person name="Zeng Q."/>
            <person name="Gargeya S."/>
            <person name="Fitzgerald M."/>
            <person name="Haas B."/>
            <person name="Abouelleil A."/>
            <person name="Alvarado L."/>
            <person name="Arachchi H.M."/>
            <person name="Berlin A."/>
            <person name="Brown A."/>
            <person name="Chapman S.B."/>
            <person name="Chen Z."/>
            <person name="Dunbar C."/>
            <person name="Freedman E."/>
            <person name="Gearin G."/>
            <person name="Gellesch M."/>
            <person name="Goldberg J."/>
            <person name="Griggs A."/>
            <person name="Gujja S."/>
            <person name="Heilman E."/>
            <person name="Heiman D."/>
            <person name="Howarth C."/>
            <person name="Larson L."/>
            <person name="Lui A."/>
            <person name="MacDonald P.J.P."/>
            <person name="Mehta T."/>
            <person name="Montmayeur A."/>
            <person name="Murphy C."/>
            <person name="Neiman D."/>
            <person name="Pearson M."/>
            <person name="Priest M."/>
            <person name="Roberts A."/>
            <person name="Saif S."/>
            <person name="Shea T."/>
            <person name="Shenoy N."/>
            <person name="Sisk P."/>
            <person name="Stolte C."/>
            <person name="Sykes S."/>
            <person name="White J."/>
            <person name="Yandava C."/>
            <person name="Nusbaum C."/>
            <person name="Birren B."/>
        </authorList>
    </citation>
    <scope>NUCLEOTIDE SEQUENCE [LARGE SCALE GENOMIC DNA]</scope>
    <source>
        <strain evidence="4 5">29_1</strain>
    </source>
</reference>
<dbReference type="PANTHER" id="PTHR43479">
    <property type="entry name" value="ACREF/ENVCD OPERON REPRESSOR-RELATED"/>
    <property type="match status" value="1"/>
</dbReference>
<feature type="domain" description="HTH tetR-type" evidence="3">
    <location>
        <begin position="15"/>
        <end position="75"/>
    </location>
</feature>
<dbReference type="Pfam" id="PF00440">
    <property type="entry name" value="TetR_N"/>
    <property type="match status" value="1"/>
</dbReference>
<keyword evidence="1 2" id="KW-0238">DNA-binding</keyword>
<organism evidence="4 5">
    <name type="scientific">Coprobacillus cateniformis</name>
    <dbReference type="NCBI Taxonomy" id="100884"/>
    <lineage>
        <taxon>Bacteria</taxon>
        <taxon>Bacillati</taxon>
        <taxon>Bacillota</taxon>
        <taxon>Erysipelotrichia</taxon>
        <taxon>Erysipelotrichales</taxon>
        <taxon>Coprobacillaceae</taxon>
        <taxon>Coprobacillus</taxon>
    </lineage>
</organism>
<dbReference type="PANTHER" id="PTHR43479:SF11">
    <property type="entry name" value="ACREF_ENVCD OPERON REPRESSOR-RELATED"/>
    <property type="match status" value="1"/>
</dbReference>
<dbReference type="InterPro" id="IPR050624">
    <property type="entry name" value="HTH-type_Tx_Regulator"/>
</dbReference>
<dbReference type="eggNOG" id="COG1309">
    <property type="taxonomic scope" value="Bacteria"/>
</dbReference>
<dbReference type="EMBL" id="ADKX01000001">
    <property type="protein sequence ID" value="EFW06670.1"/>
    <property type="molecule type" value="Genomic_DNA"/>
</dbReference>
<evidence type="ECO:0000256" key="2">
    <source>
        <dbReference type="PROSITE-ProRule" id="PRU00335"/>
    </source>
</evidence>
<dbReference type="InterPro" id="IPR001647">
    <property type="entry name" value="HTH_TetR"/>
</dbReference>
<dbReference type="Proteomes" id="UP000003157">
    <property type="component" value="Unassembled WGS sequence"/>
</dbReference>
<dbReference type="PRINTS" id="PR00455">
    <property type="entry name" value="HTHTETR"/>
</dbReference>
<evidence type="ECO:0000256" key="1">
    <source>
        <dbReference type="ARBA" id="ARBA00023125"/>
    </source>
</evidence>
<evidence type="ECO:0000313" key="5">
    <source>
        <dbReference type="Proteomes" id="UP000003157"/>
    </source>
</evidence>
<accession>E7G619</accession>
<dbReference type="OrthoDB" id="9812993at2"/>
<evidence type="ECO:0000259" key="3">
    <source>
        <dbReference type="PROSITE" id="PS50977"/>
    </source>
</evidence>
<gene>
    <name evidence="4" type="ORF">HMPREF9488_00207</name>
</gene>
<dbReference type="SUPFAM" id="SSF46689">
    <property type="entry name" value="Homeodomain-like"/>
    <property type="match status" value="1"/>
</dbReference>